<feature type="transmembrane region" description="Helical" evidence="1">
    <location>
        <begin position="118"/>
        <end position="140"/>
    </location>
</feature>
<dbReference type="RefSeq" id="WP_012256024.1">
    <property type="nucleotide sequence ID" value="NC_010175.1"/>
</dbReference>
<sequence length="179" mass="19391">MGNSQPRRLEERLARELGLLLILLVIALIQVTLLTGPTGFSVPILLVLAIARALVGSSTAEPVRGLIRSLWWAFYGGLALDVLGSLPIGSHAIAQLLAVIVVGLATRRFAVERPIVPLLAVAFGTLIYEAVLWLIVLPPISDWQTYGLIVMLPSLLLALIPTLPVVAIVHRLVRNTEYQ</sequence>
<dbReference type="EMBL" id="CP000909">
    <property type="protein sequence ID" value="ABY33368.1"/>
    <property type="molecule type" value="Genomic_DNA"/>
</dbReference>
<evidence type="ECO:0000256" key="1">
    <source>
        <dbReference type="SAM" id="Phobius"/>
    </source>
</evidence>
<proteinExistence type="predicted"/>
<reference evidence="3" key="1">
    <citation type="journal article" date="2011" name="BMC Genomics">
        <title>Complete genome sequence of the filamentous anoxygenic phototrophic bacterium Chloroflexus aurantiacus.</title>
        <authorList>
            <person name="Tang K.H."/>
            <person name="Barry K."/>
            <person name="Chertkov O."/>
            <person name="Dalin E."/>
            <person name="Han C.S."/>
            <person name="Hauser L.J."/>
            <person name="Honchak B.M."/>
            <person name="Karbach L.E."/>
            <person name="Land M.L."/>
            <person name="Lapidus A."/>
            <person name="Larimer F.W."/>
            <person name="Mikhailova N."/>
            <person name="Pitluck S."/>
            <person name="Pierson B.K."/>
            <person name="Blankenship R.E."/>
        </authorList>
    </citation>
    <scope>NUCLEOTIDE SEQUENCE [LARGE SCALE GENOMIC DNA]</scope>
    <source>
        <strain evidence="3">ATCC 29366 / DSM 635 / J-10-fl</strain>
    </source>
</reference>
<dbReference type="EnsemblBacteria" id="ABY33368">
    <property type="protein sequence ID" value="ABY33368"/>
    <property type="gene ID" value="Caur_0114"/>
</dbReference>
<dbReference type="PATRIC" id="fig|324602.8.peg.131"/>
<keyword evidence="1" id="KW-0812">Transmembrane</keyword>
<evidence type="ECO:0008006" key="4">
    <source>
        <dbReference type="Google" id="ProtNLM"/>
    </source>
</evidence>
<gene>
    <name evidence="2" type="ordered locus">Caur_0114</name>
</gene>
<accession>A9WBG1</accession>
<name>A9WBG1_CHLAA</name>
<dbReference type="Proteomes" id="UP000002008">
    <property type="component" value="Chromosome"/>
</dbReference>
<organism evidence="2 3">
    <name type="scientific">Chloroflexus aurantiacus (strain ATCC 29366 / DSM 635 / J-10-fl)</name>
    <dbReference type="NCBI Taxonomy" id="324602"/>
    <lineage>
        <taxon>Bacteria</taxon>
        <taxon>Bacillati</taxon>
        <taxon>Chloroflexota</taxon>
        <taxon>Chloroflexia</taxon>
        <taxon>Chloroflexales</taxon>
        <taxon>Chloroflexineae</taxon>
        <taxon>Chloroflexaceae</taxon>
        <taxon>Chloroflexus</taxon>
    </lineage>
</organism>
<keyword evidence="1" id="KW-0472">Membrane</keyword>
<keyword evidence="3" id="KW-1185">Reference proteome</keyword>
<protein>
    <recommendedName>
        <fullName evidence="4">Rod shape-determining protein MreD</fullName>
    </recommendedName>
</protein>
<keyword evidence="1" id="KW-1133">Transmembrane helix</keyword>
<feature type="transmembrane region" description="Helical" evidence="1">
    <location>
        <begin position="92"/>
        <end position="111"/>
    </location>
</feature>
<dbReference type="eggNOG" id="ENOG502ZJ4X">
    <property type="taxonomic scope" value="Bacteria"/>
</dbReference>
<feature type="transmembrane region" description="Helical" evidence="1">
    <location>
        <begin position="146"/>
        <end position="169"/>
    </location>
</feature>
<dbReference type="AlphaFoldDB" id="A9WBG1"/>
<feature type="transmembrane region" description="Helical" evidence="1">
    <location>
        <begin position="40"/>
        <end position="57"/>
    </location>
</feature>
<dbReference type="KEGG" id="cau:Caur_0114"/>
<evidence type="ECO:0000313" key="2">
    <source>
        <dbReference type="EMBL" id="ABY33368.1"/>
    </source>
</evidence>
<feature type="transmembrane region" description="Helical" evidence="1">
    <location>
        <begin position="69"/>
        <end position="86"/>
    </location>
</feature>
<feature type="transmembrane region" description="Helical" evidence="1">
    <location>
        <begin position="17"/>
        <end position="34"/>
    </location>
</feature>
<dbReference type="InParanoid" id="A9WBG1"/>
<evidence type="ECO:0000313" key="3">
    <source>
        <dbReference type="Proteomes" id="UP000002008"/>
    </source>
</evidence>
<dbReference type="STRING" id="324602.Caur_0114"/>
<dbReference type="HOGENOM" id="CLU_1531051_0_0_0"/>